<proteinExistence type="inferred from homology"/>
<evidence type="ECO:0000313" key="5">
    <source>
        <dbReference type="EMBL" id="MXO67100.1"/>
    </source>
</evidence>
<dbReference type="Pfam" id="PF03328">
    <property type="entry name" value="HpcH_HpaI"/>
    <property type="match status" value="1"/>
</dbReference>
<name>A0A6I4TB52_9SPHN</name>
<dbReference type="PANTHER" id="PTHR30502">
    <property type="entry name" value="2-KETO-3-DEOXY-L-RHAMNONATE ALDOLASE"/>
    <property type="match status" value="1"/>
</dbReference>
<dbReference type="InterPro" id="IPR040442">
    <property type="entry name" value="Pyrv_kinase-like_dom_sf"/>
</dbReference>
<dbReference type="InterPro" id="IPR050251">
    <property type="entry name" value="HpcH-HpaI_aldolase"/>
</dbReference>
<evidence type="ECO:0000256" key="2">
    <source>
        <dbReference type="ARBA" id="ARBA00022723"/>
    </source>
</evidence>
<dbReference type="Proteomes" id="UP000438476">
    <property type="component" value="Unassembled WGS sequence"/>
</dbReference>
<dbReference type="RefSeq" id="WP_160737548.1">
    <property type="nucleotide sequence ID" value="NZ_WTYT01000007.1"/>
</dbReference>
<dbReference type="GO" id="GO:0005737">
    <property type="term" value="C:cytoplasm"/>
    <property type="evidence" value="ECO:0007669"/>
    <property type="project" value="TreeGrafter"/>
</dbReference>
<evidence type="ECO:0000313" key="6">
    <source>
        <dbReference type="Proteomes" id="UP000438476"/>
    </source>
</evidence>
<dbReference type="OrthoDB" id="9802624at2"/>
<evidence type="ECO:0000259" key="4">
    <source>
        <dbReference type="Pfam" id="PF03328"/>
    </source>
</evidence>
<evidence type="ECO:0000256" key="3">
    <source>
        <dbReference type="ARBA" id="ARBA00023239"/>
    </source>
</evidence>
<feature type="domain" description="HpcH/HpaI aldolase/citrate lyase" evidence="4">
    <location>
        <begin position="18"/>
        <end position="239"/>
    </location>
</feature>
<protein>
    <submittedName>
        <fullName evidence="5">2-dehydro-3-deoxyglucarate aldolase</fullName>
    </submittedName>
</protein>
<reference evidence="5 6" key="1">
    <citation type="submission" date="2019-12" db="EMBL/GenBank/DDBJ databases">
        <title>Genomic-based taxomic classification of the family Erythrobacteraceae.</title>
        <authorList>
            <person name="Xu L."/>
        </authorList>
    </citation>
    <scope>NUCLEOTIDE SEQUENCE [LARGE SCALE GENOMIC DNA]</scope>
    <source>
        <strain evidence="5 6">LMG 29518</strain>
    </source>
</reference>
<dbReference type="PANTHER" id="PTHR30502:SF0">
    <property type="entry name" value="PHOSPHOENOLPYRUVATE CARBOXYLASE FAMILY PROTEIN"/>
    <property type="match status" value="1"/>
</dbReference>
<comment type="caution">
    <text evidence="5">The sequence shown here is derived from an EMBL/GenBank/DDBJ whole genome shotgun (WGS) entry which is preliminary data.</text>
</comment>
<dbReference type="InterPro" id="IPR015813">
    <property type="entry name" value="Pyrv/PenolPyrv_kinase-like_dom"/>
</dbReference>
<dbReference type="AlphaFoldDB" id="A0A6I4TB52"/>
<dbReference type="GO" id="GO:0046872">
    <property type="term" value="F:metal ion binding"/>
    <property type="evidence" value="ECO:0007669"/>
    <property type="project" value="UniProtKB-KW"/>
</dbReference>
<dbReference type="SUPFAM" id="SSF51621">
    <property type="entry name" value="Phosphoenolpyruvate/pyruvate domain"/>
    <property type="match status" value="1"/>
</dbReference>
<sequence>MMQNFLTRAHAADRGLLGTWVKLPSFETVQMLGQAGFDFVVVDMEHAPHSLQRAVELVFCAQSCGMAALVRLPDHSGMTIQPLLDGGADGLLIPRVTAPAIAQSLTRRMTFAPAGERGLGTTSRAGQWGLGAMEDYLARGTHECARIVQLEDWQSLESARDFAQLEHVDGLFIGHGDLYLSSGKPAHDPEVRALTGRMVAVTKDAGILSAAAAANPEDAQLYLDMGFSLVMVSNDLTLFGKAAAELVTSARKRS</sequence>
<comment type="similarity">
    <text evidence="1">Belongs to the HpcH/HpaI aldolase family.</text>
</comment>
<keyword evidence="3" id="KW-0456">Lyase</keyword>
<evidence type="ECO:0000256" key="1">
    <source>
        <dbReference type="ARBA" id="ARBA00005568"/>
    </source>
</evidence>
<keyword evidence="2" id="KW-0479">Metal-binding</keyword>
<gene>
    <name evidence="5" type="ORF">GRI91_15150</name>
</gene>
<dbReference type="Gene3D" id="3.20.20.60">
    <property type="entry name" value="Phosphoenolpyruvate-binding domains"/>
    <property type="match status" value="1"/>
</dbReference>
<accession>A0A6I4TB52</accession>
<dbReference type="GO" id="GO:0016832">
    <property type="term" value="F:aldehyde-lyase activity"/>
    <property type="evidence" value="ECO:0007669"/>
    <property type="project" value="TreeGrafter"/>
</dbReference>
<dbReference type="EMBL" id="WTYT01000007">
    <property type="protein sequence ID" value="MXO67100.1"/>
    <property type="molecule type" value="Genomic_DNA"/>
</dbReference>
<dbReference type="InterPro" id="IPR005000">
    <property type="entry name" value="Aldolase/citrate-lyase_domain"/>
</dbReference>
<organism evidence="5 6">
    <name type="scientific">Altericroceibacterium endophyticum</name>
    <dbReference type="NCBI Taxonomy" id="1808508"/>
    <lineage>
        <taxon>Bacteria</taxon>
        <taxon>Pseudomonadati</taxon>
        <taxon>Pseudomonadota</taxon>
        <taxon>Alphaproteobacteria</taxon>
        <taxon>Sphingomonadales</taxon>
        <taxon>Erythrobacteraceae</taxon>
        <taxon>Altericroceibacterium</taxon>
    </lineage>
</organism>
<keyword evidence="6" id="KW-1185">Reference proteome</keyword>